<keyword evidence="2" id="KW-1185">Reference proteome</keyword>
<gene>
    <name evidence="1" type="ORF">PAECIP111894_04276</name>
</gene>
<protein>
    <submittedName>
        <fullName evidence="1">Uncharacterized protein</fullName>
    </submittedName>
</protein>
<dbReference type="Proteomes" id="UP000838749">
    <property type="component" value="Unassembled WGS sequence"/>
</dbReference>
<reference evidence="1" key="1">
    <citation type="submission" date="2021-12" db="EMBL/GenBank/DDBJ databases">
        <authorList>
            <person name="Criscuolo A."/>
        </authorList>
    </citation>
    <scope>NUCLEOTIDE SEQUENCE</scope>
    <source>
        <strain evidence="1">CIP111894</strain>
    </source>
</reference>
<accession>A0ABN8FJ39</accession>
<organism evidence="1 2">
    <name type="scientific">Paenibacillus pseudetheri</name>
    <dbReference type="NCBI Taxonomy" id="2897682"/>
    <lineage>
        <taxon>Bacteria</taxon>
        <taxon>Bacillati</taxon>
        <taxon>Bacillota</taxon>
        <taxon>Bacilli</taxon>
        <taxon>Bacillales</taxon>
        <taxon>Paenibacillaceae</taxon>
        <taxon>Paenibacillus</taxon>
    </lineage>
</organism>
<sequence>MTLIHQSVDMGRLEHFSQAIQAINDEANRVCKDLFKVTKMTGMDYEWEITVYGKKIFITSDDVHKILVQDNNTNYKEVFKELMAWKLRAV</sequence>
<name>A0ABN8FJ39_9BACL</name>
<evidence type="ECO:0000313" key="1">
    <source>
        <dbReference type="EMBL" id="CAH1058103.1"/>
    </source>
</evidence>
<comment type="caution">
    <text evidence="1">The sequence shown here is derived from an EMBL/GenBank/DDBJ whole genome shotgun (WGS) entry which is preliminary data.</text>
</comment>
<proteinExistence type="predicted"/>
<dbReference type="RefSeq" id="WP_234539444.1">
    <property type="nucleotide sequence ID" value="NZ_CAKMAB010000029.1"/>
</dbReference>
<evidence type="ECO:0000313" key="2">
    <source>
        <dbReference type="Proteomes" id="UP000838749"/>
    </source>
</evidence>
<dbReference type="EMBL" id="CAKMAB010000029">
    <property type="protein sequence ID" value="CAH1058103.1"/>
    <property type="molecule type" value="Genomic_DNA"/>
</dbReference>